<feature type="compositionally biased region" description="Low complexity" evidence="1">
    <location>
        <begin position="79"/>
        <end position="103"/>
    </location>
</feature>
<keyword evidence="4" id="KW-1185">Reference proteome</keyword>
<evidence type="ECO:0000313" key="3">
    <source>
        <dbReference type="EMBL" id="OQU87902.1"/>
    </source>
</evidence>
<reference evidence="3 4" key="1">
    <citation type="journal article" date="2009" name="Nature">
        <title>The Sorghum bicolor genome and the diversification of grasses.</title>
        <authorList>
            <person name="Paterson A.H."/>
            <person name="Bowers J.E."/>
            <person name="Bruggmann R."/>
            <person name="Dubchak I."/>
            <person name="Grimwood J."/>
            <person name="Gundlach H."/>
            <person name="Haberer G."/>
            <person name="Hellsten U."/>
            <person name="Mitros T."/>
            <person name="Poliakov A."/>
            <person name="Schmutz J."/>
            <person name="Spannagl M."/>
            <person name="Tang H."/>
            <person name="Wang X."/>
            <person name="Wicker T."/>
            <person name="Bharti A.K."/>
            <person name="Chapman J."/>
            <person name="Feltus F.A."/>
            <person name="Gowik U."/>
            <person name="Grigoriev I.V."/>
            <person name="Lyons E."/>
            <person name="Maher C.A."/>
            <person name="Martis M."/>
            <person name="Narechania A."/>
            <person name="Otillar R.P."/>
            <person name="Penning B.W."/>
            <person name="Salamov A.A."/>
            <person name="Wang Y."/>
            <person name="Zhang L."/>
            <person name="Carpita N.C."/>
            <person name="Freeling M."/>
            <person name="Gingle A.R."/>
            <person name="Hash C.T."/>
            <person name="Keller B."/>
            <person name="Klein P."/>
            <person name="Kresovich S."/>
            <person name="McCann M.C."/>
            <person name="Ming R."/>
            <person name="Peterson D.G."/>
            <person name="Mehboob-ur-Rahman"/>
            <person name="Ware D."/>
            <person name="Westhoff P."/>
            <person name="Mayer K.F."/>
            <person name="Messing J."/>
            <person name="Rokhsar D.S."/>
        </authorList>
    </citation>
    <scope>NUCLEOTIDE SEQUENCE [LARGE SCALE GENOMIC DNA]</scope>
    <source>
        <strain evidence="4">cv. BTx623</strain>
    </source>
</reference>
<dbReference type="OMA" id="AVPDIAH"/>
<proteinExistence type="predicted"/>
<protein>
    <submittedName>
        <fullName evidence="3">Uncharacterized protein</fullName>
    </submittedName>
</protein>
<evidence type="ECO:0000256" key="2">
    <source>
        <dbReference type="SAM" id="SignalP"/>
    </source>
</evidence>
<gene>
    <name evidence="3" type="ORF">SORBI_3003G364950</name>
</gene>
<feature type="signal peptide" evidence="2">
    <location>
        <begin position="1"/>
        <end position="20"/>
    </location>
</feature>
<keyword evidence="2" id="KW-0732">Signal</keyword>
<accession>A0A1W0W0L7</accession>
<sequence length="137" mass="13307">MASRGRSLCILMALVGAVLAAAPTASMADATWTGTRRHHLAPAPAPAARSSATPPPVPRSRAHAGPVSTARSPVPSEGPAPATLAPLSDATPPTTASSTGPLAVPDIAHSSAAAPAVSSAWGAAFLSAAGLVAVVLR</sequence>
<evidence type="ECO:0000313" key="4">
    <source>
        <dbReference type="Proteomes" id="UP000000768"/>
    </source>
</evidence>
<dbReference type="Proteomes" id="UP000000768">
    <property type="component" value="Chromosome 3"/>
</dbReference>
<dbReference type="AlphaFoldDB" id="A0A1W0W0L7"/>
<evidence type="ECO:0000256" key="1">
    <source>
        <dbReference type="SAM" id="MobiDB-lite"/>
    </source>
</evidence>
<dbReference type="EMBL" id="CM000762">
    <property type="protein sequence ID" value="OQU87902.1"/>
    <property type="molecule type" value="Genomic_DNA"/>
</dbReference>
<feature type="region of interest" description="Disordered" evidence="1">
    <location>
        <begin position="37"/>
        <end position="103"/>
    </location>
</feature>
<organism evidence="3 4">
    <name type="scientific">Sorghum bicolor</name>
    <name type="common">Sorghum</name>
    <name type="synonym">Sorghum vulgare</name>
    <dbReference type="NCBI Taxonomy" id="4558"/>
    <lineage>
        <taxon>Eukaryota</taxon>
        <taxon>Viridiplantae</taxon>
        <taxon>Streptophyta</taxon>
        <taxon>Embryophyta</taxon>
        <taxon>Tracheophyta</taxon>
        <taxon>Spermatophyta</taxon>
        <taxon>Magnoliopsida</taxon>
        <taxon>Liliopsida</taxon>
        <taxon>Poales</taxon>
        <taxon>Poaceae</taxon>
        <taxon>PACMAD clade</taxon>
        <taxon>Panicoideae</taxon>
        <taxon>Andropogonodae</taxon>
        <taxon>Andropogoneae</taxon>
        <taxon>Sorghinae</taxon>
        <taxon>Sorghum</taxon>
    </lineage>
</organism>
<feature type="chain" id="PRO_5013252456" evidence="2">
    <location>
        <begin position="21"/>
        <end position="137"/>
    </location>
</feature>
<dbReference type="InParanoid" id="A0A1W0W0L7"/>
<name>A0A1W0W0L7_SORBI</name>
<dbReference type="Gramene" id="OQU87902">
    <property type="protein sequence ID" value="OQU87902"/>
    <property type="gene ID" value="SORBI_3003G364950"/>
</dbReference>
<reference evidence="4" key="2">
    <citation type="journal article" date="2018" name="Plant J.">
        <title>The Sorghum bicolor reference genome: improved assembly, gene annotations, a transcriptome atlas, and signatures of genome organization.</title>
        <authorList>
            <person name="McCormick R.F."/>
            <person name="Truong S.K."/>
            <person name="Sreedasyam A."/>
            <person name="Jenkins J."/>
            <person name="Shu S."/>
            <person name="Sims D."/>
            <person name="Kennedy M."/>
            <person name="Amirebrahimi M."/>
            <person name="Weers B.D."/>
            <person name="McKinley B."/>
            <person name="Mattison A."/>
            <person name="Morishige D.T."/>
            <person name="Grimwood J."/>
            <person name="Schmutz J."/>
            <person name="Mullet J.E."/>
        </authorList>
    </citation>
    <scope>NUCLEOTIDE SEQUENCE [LARGE SCALE GENOMIC DNA]</scope>
    <source>
        <strain evidence="4">cv. BTx623</strain>
    </source>
</reference>